<proteinExistence type="inferred from homology"/>
<feature type="transmembrane region" description="Helical" evidence="7">
    <location>
        <begin position="229"/>
        <end position="246"/>
    </location>
</feature>
<dbReference type="OrthoDB" id="408631at2759"/>
<dbReference type="EMBL" id="KN847499">
    <property type="protein sequence ID" value="KIW11151.1"/>
    <property type="molecule type" value="Genomic_DNA"/>
</dbReference>
<feature type="binding site" evidence="6">
    <location>
        <position position="264"/>
    </location>
    <ligand>
        <name>Zn(2+)</name>
        <dbReference type="ChEBI" id="CHEBI:29105"/>
    </ligand>
</feature>
<dbReference type="AlphaFoldDB" id="A0A0D1Y850"/>
<feature type="transmembrane region" description="Helical" evidence="7">
    <location>
        <begin position="133"/>
        <end position="154"/>
    </location>
</feature>
<feature type="transmembrane region" description="Helical" evidence="7">
    <location>
        <begin position="102"/>
        <end position="121"/>
    </location>
</feature>
<dbReference type="InterPro" id="IPR029058">
    <property type="entry name" value="AB_hydrolase_fold"/>
</dbReference>
<dbReference type="GO" id="GO:0016787">
    <property type="term" value="F:hydrolase activity"/>
    <property type="evidence" value="ECO:0007669"/>
    <property type="project" value="InterPro"/>
</dbReference>
<dbReference type="InterPro" id="IPR004254">
    <property type="entry name" value="AdipoR/HlyIII-related"/>
</dbReference>
<keyword evidence="3 7" id="KW-0812">Transmembrane</keyword>
<feature type="transmembrane region" description="Helical" evidence="7">
    <location>
        <begin position="266"/>
        <end position="286"/>
    </location>
</feature>
<reference evidence="9 10" key="1">
    <citation type="submission" date="2015-01" db="EMBL/GenBank/DDBJ databases">
        <title>The Genome Sequence of Exophiala spinifera CBS89968.</title>
        <authorList>
            <consortium name="The Broad Institute Genomics Platform"/>
            <person name="Cuomo C."/>
            <person name="de Hoog S."/>
            <person name="Gorbushina A."/>
            <person name="Stielow B."/>
            <person name="Teixiera M."/>
            <person name="Abouelleil A."/>
            <person name="Chapman S.B."/>
            <person name="Priest M."/>
            <person name="Young S.K."/>
            <person name="Wortman J."/>
            <person name="Nusbaum C."/>
            <person name="Birren B."/>
        </authorList>
    </citation>
    <scope>NUCLEOTIDE SEQUENCE [LARGE SCALE GENOMIC DNA]</scope>
    <source>
        <strain evidence="9 10">CBS 89968</strain>
    </source>
</reference>
<dbReference type="RefSeq" id="XP_016231367.1">
    <property type="nucleotide sequence ID" value="XM_016384765.1"/>
</dbReference>
<dbReference type="Pfam" id="PF03006">
    <property type="entry name" value="HlyIII"/>
    <property type="match status" value="1"/>
</dbReference>
<keyword evidence="5 7" id="KW-0472">Membrane</keyword>
<evidence type="ECO:0000313" key="10">
    <source>
        <dbReference type="Proteomes" id="UP000053328"/>
    </source>
</evidence>
<keyword evidence="6" id="KW-0479">Metal-binding</keyword>
<name>A0A0D1Y850_9EURO</name>
<sequence length="628" mass="69198">MSTTSDPHPTQNTKASAKTVTWLEISGWHLDNKYILSGYRREKADYLEILASLTFLHNETCNVYTHLIGTGLLLLVATVFLRYLDQPHFLHVSSTDYAMFGIYFWCAGICLILSTLYHLMIPYSQYAEQFLHVIDLLGIVIVTVGTFSSGIYYIFFCEASLQKLHWVIILTTGTVTGILISNPSLRTPRWRKVKVSAFVVFGASSFIPLLHGVQRYGLYYMLKYSGMKWYLLELAFYGIGVGLYAFRIPERLAPGTFDIWGSSHQIFHIAILCAMYTHVIALLQGFTTSHTLNILKSSKFPIPKIDTSSVEAGISQLRNLEALFPPPPPIPEVAESKHEFTARDGFRLIYHVFQPATPSPTTQGPLPLLIYWHGGGGSMGNAYSVCSVARDLVTAHNIVVVSPQYRLAPEYPWPTGVHDAWDAFAHISSTTDASAGLLIGGVSQGARLASIVALQAKDAAAAATGTTATSSSTSTSATRLPKVTGLYFDAPSFISPDNVPDEYKSQYRSRHDKTCLAAPILDADTKALFDKAYQGDQMSPLYVVLNTRPLSRHAGVADKAYFSVCGMDILRDDGLIYADVLENLGVQTRVSIYPGAPHAFWVAFGMTALAQKWKTDKTAGVGWLLGRE</sequence>
<feature type="binding site" evidence="6">
    <location>
        <position position="268"/>
    </location>
    <ligand>
        <name>Zn(2+)</name>
        <dbReference type="ChEBI" id="CHEBI:29105"/>
    </ligand>
</feature>
<dbReference type="Pfam" id="PF07859">
    <property type="entry name" value="Abhydrolase_3"/>
    <property type="match status" value="1"/>
</dbReference>
<dbReference type="SUPFAM" id="SSF53474">
    <property type="entry name" value="alpha/beta-Hydrolases"/>
    <property type="match status" value="1"/>
</dbReference>
<keyword evidence="10" id="KW-1185">Reference proteome</keyword>
<dbReference type="GO" id="GO:0006882">
    <property type="term" value="P:intracellular zinc ion homeostasis"/>
    <property type="evidence" value="ECO:0007669"/>
    <property type="project" value="TreeGrafter"/>
</dbReference>
<feature type="transmembrane region" description="Helical" evidence="7">
    <location>
        <begin position="63"/>
        <end position="82"/>
    </location>
</feature>
<gene>
    <name evidence="9" type="ORF">PV08_10451</name>
</gene>
<dbReference type="GO" id="GO:0038023">
    <property type="term" value="F:signaling receptor activity"/>
    <property type="evidence" value="ECO:0007669"/>
    <property type="project" value="TreeGrafter"/>
</dbReference>
<feature type="transmembrane region" description="Helical" evidence="7">
    <location>
        <begin position="166"/>
        <end position="185"/>
    </location>
</feature>
<dbReference type="InterPro" id="IPR013094">
    <property type="entry name" value="AB_hydrolase_3"/>
</dbReference>
<dbReference type="HOGENOM" id="CLU_435478_0_0_1"/>
<accession>A0A0D1Y850</accession>
<dbReference type="STRING" id="91928.A0A0D1Y850"/>
<dbReference type="GO" id="GO:0016020">
    <property type="term" value="C:membrane"/>
    <property type="evidence" value="ECO:0007669"/>
    <property type="project" value="UniProtKB-SubCell"/>
</dbReference>
<dbReference type="GO" id="GO:0046872">
    <property type="term" value="F:metal ion binding"/>
    <property type="evidence" value="ECO:0007669"/>
    <property type="project" value="UniProtKB-KW"/>
</dbReference>
<dbReference type="PANTHER" id="PTHR20855">
    <property type="entry name" value="ADIPOR/PROGESTIN RECEPTOR-RELATED"/>
    <property type="match status" value="1"/>
</dbReference>
<feature type="binding site" evidence="6">
    <location>
        <position position="118"/>
    </location>
    <ligand>
        <name>Zn(2+)</name>
        <dbReference type="ChEBI" id="CHEBI:29105"/>
    </ligand>
</feature>
<evidence type="ECO:0000256" key="6">
    <source>
        <dbReference type="PIRSR" id="PIRSR604254-1"/>
    </source>
</evidence>
<comment type="subcellular location">
    <subcellularLocation>
        <location evidence="1">Membrane</location>
        <topology evidence="1">Multi-pass membrane protein</topology>
    </subcellularLocation>
</comment>
<keyword evidence="4 7" id="KW-1133">Transmembrane helix</keyword>
<evidence type="ECO:0000256" key="7">
    <source>
        <dbReference type="SAM" id="Phobius"/>
    </source>
</evidence>
<dbReference type="GeneID" id="27337534"/>
<feature type="domain" description="Alpha/beta hydrolase fold-3" evidence="8">
    <location>
        <begin position="369"/>
        <end position="601"/>
    </location>
</feature>
<comment type="similarity">
    <text evidence="2">Belongs to the ADIPOR family.</text>
</comment>
<evidence type="ECO:0000313" key="9">
    <source>
        <dbReference type="EMBL" id="KIW11151.1"/>
    </source>
</evidence>
<dbReference type="VEuPathDB" id="FungiDB:PV08_10451"/>
<keyword evidence="6" id="KW-0862">Zinc</keyword>
<evidence type="ECO:0000256" key="1">
    <source>
        <dbReference type="ARBA" id="ARBA00004141"/>
    </source>
</evidence>
<evidence type="ECO:0000259" key="8">
    <source>
        <dbReference type="Pfam" id="PF07859"/>
    </source>
</evidence>
<evidence type="ECO:0000256" key="3">
    <source>
        <dbReference type="ARBA" id="ARBA00022692"/>
    </source>
</evidence>
<evidence type="ECO:0000256" key="4">
    <source>
        <dbReference type="ARBA" id="ARBA00022989"/>
    </source>
</evidence>
<protein>
    <recommendedName>
        <fullName evidence="8">Alpha/beta hydrolase fold-3 domain-containing protein</fullName>
    </recommendedName>
</protein>
<evidence type="ECO:0000256" key="2">
    <source>
        <dbReference type="ARBA" id="ARBA00007018"/>
    </source>
</evidence>
<organism evidence="9 10">
    <name type="scientific">Exophiala spinifera</name>
    <dbReference type="NCBI Taxonomy" id="91928"/>
    <lineage>
        <taxon>Eukaryota</taxon>
        <taxon>Fungi</taxon>
        <taxon>Dikarya</taxon>
        <taxon>Ascomycota</taxon>
        <taxon>Pezizomycotina</taxon>
        <taxon>Eurotiomycetes</taxon>
        <taxon>Chaetothyriomycetidae</taxon>
        <taxon>Chaetothyriales</taxon>
        <taxon>Herpotrichiellaceae</taxon>
        <taxon>Exophiala</taxon>
    </lineage>
</organism>
<dbReference type="Gene3D" id="3.40.50.1820">
    <property type="entry name" value="alpha/beta hydrolase"/>
    <property type="match status" value="1"/>
</dbReference>
<dbReference type="PANTHER" id="PTHR20855:SF52">
    <property type="entry name" value="ADIPONECTIN RECEPTOR PROTEIN"/>
    <property type="match status" value="1"/>
</dbReference>
<evidence type="ECO:0000256" key="5">
    <source>
        <dbReference type="ARBA" id="ARBA00023136"/>
    </source>
</evidence>
<dbReference type="Proteomes" id="UP000053328">
    <property type="component" value="Unassembled WGS sequence"/>
</dbReference>
<feature type="transmembrane region" description="Helical" evidence="7">
    <location>
        <begin position="197"/>
        <end position="217"/>
    </location>
</feature>